<keyword evidence="2" id="KW-1185">Reference proteome</keyword>
<accession>A0ACC2SUX4</accession>
<evidence type="ECO:0000313" key="2">
    <source>
        <dbReference type="Proteomes" id="UP001165960"/>
    </source>
</evidence>
<dbReference type="EMBL" id="QTSX02004301">
    <property type="protein sequence ID" value="KAJ9066204.1"/>
    <property type="molecule type" value="Genomic_DNA"/>
</dbReference>
<sequence length="450" mass="49552">MEGEPTVPLDKVRQKRGIDTSRLLTDEKSRKGSNVAFRGNKAPANAESRSRNPRGKRGSRKPNGSARASENSLNQVPPLKPLHKVKAESKEPSLLESGFKVAIRRLPPNLPENVLLETISPWANAEKYEWFKFIPGKVSDNPSKPRVHSRAYIRFIQQEDASILIRHFNGHKFMDSKGVQDKTSVNFSPFSKTPKAARPDARQGTITEDPEFLSFVESLSADKENTPAQPQTAQVTISEDPKSTPLIEYLRAKKAELNDSRHGSKSSKSPVALLSRNGKSKPVDHPKSAVQESSKGPKDDKKSKRPKPAKPTKEAKPTVDSKVENDESGSARRPRRRLRKRGGAKEEASTPFAPTHILKPPSKGQDPEWPEPGIKHSNSHSVDEPSPKSIKPKPASEPAITAPVRHVFKLTNGCLTPSTGQNNSTDSPSKPPRTRRRRPPPATSKPQAAS</sequence>
<comment type="caution">
    <text evidence="1">The sequence shown here is derived from an EMBL/GenBank/DDBJ whole genome shotgun (WGS) entry which is preliminary data.</text>
</comment>
<name>A0ACC2SUX4_9FUNG</name>
<proteinExistence type="predicted"/>
<gene>
    <name evidence="1" type="ORF">DSO57_1011757</name>
</gene>
<dbReference type="Proteomes" id="UP001165960">
    <property type="component" value="Unassembled WGS sequence"/>
</dbReference>
<organism evidence="1 2">
    <name type="scientific">Entomophthora muscae</name>
    <dbReference type="NCBI Taxonomy" id="34485"/>
    <lineage>
        <taxon>Eukaryota</taxon>
        <taxon>Fungi</taxon>
        <taxon>Fungi incertae sedis</taxon>
        <taxon>Zoopagomycota</taxon>
        <taxon>Entomophthoromycotina</taxon>
        <taxon>Entomophthoromycetes</taxon>
        <taxon>Entomophthorales</taxon>
        <taxon>Entomophthoraceae</taxon>
        <taxon>Entomophthora</taxon>
    </lineage>
</organism>
<evidence type="ECO:0000313" key="1">
    <source>
        <dbReference type="EMBL" id="KAJ9066204.1"/>
    </source>
</evidence>
<reference evidence="1" key="1">
    <citation type="submission" date="2022-04" db="EMBL/GenBank/DDBJ databases">
        <title>Genome of the entomopathogenic fungus Entomophthora muscae.</title>
        <authorList>
            <person name="Elya C."/>
            <person name="Lovett B.R."/>
            <person name="Lee E."/>
            <person name="Macias A.M."/>
            <person name="Hajek A.E."/>
            <person name="De Bivort B.L."/>
            <person name="Kasson M.T."/>
            <person name="De Fine Licht H.H."/>
            <person name="Stajich J.E."/>
        </authorList>
    </citation>
    <scope>NUCLEOTIDE SEQUENCE</scope>
    <source>
        <strain evidence="1">Berkeley</strain>
    </source>
</reference>
<protein>
    <submittedName>
        <fullName evidence="1">Uncharacterized protein</fullName>
    </submittedName>
</protein>